<dbReference type="EMBL" id="BAAAQN010000063">
    <property type="protein sequence ID" value="GAA2055862.1"/>
    <property type="molecule type" value="Genomic_DNA"/>
</dbReference>
<keyword evidence="2" id="KW-1185">Reference proteome</keyword>
<protein>
    <recommendedName>
        <fullName evidence="3">Secreted protein</fullName>
    </recommendedName>
</protein>
<accession>A0ABN2V9A5</accession>
<gene>
    <name evidence="1" type="ORF">GCM10009839_75960</name>
</gene>
<comment type="caution">
    <text evidence="1">The sequence shown here is derived from an EMBL/GenBank/DDBJ whole genome shotgun (WGS) entry which is preliminary data.</text>
</comment>
<proteinExistence type="predicted"/>
<evidence type="ECO:0008006" key="3">
    <source>
        <dbReference type="Google" id="ProtNLM"/>
    </source>
</evidence>
<organism evidence="1 2">
    <name type="scientific">Catenulispora yoronensis</name>
    <dbReference type="NCBI Taxonomy" id="450799"/>
    <lineage>
        <taxon>Bacteria</taxon>
        <taxon>Bacillati</taxon>
        <taxon>Actinomycetota</taxon>
        <taxon>Actinomycetes</taxon>
        <taxon>Catenulisporales</taxon>
        <taxon>Catenulisporaceae</taxon>
        <taxon>Catenulispora</taxon>
    </lineage>
</organism>
<name>A0ABN2V9A5_9ACTN</name>
<reference evidence="1 2" key="1">
    <citation type="journal article" date="2019" name="Int. J. Syst. Evol. Microbiol.">
        <title>The Global Catalogue of Microorganisms (GCM) 10K type strain sequencing project: providing services to taxonomists for standard genome sequencing and annotation.</title>
        <authorList>
            <consortium name="The Broad Institute Genomics Platform"/>
            <consortium name="The Broad Institute Genome Sequencing Center for Infectious Disease"/>
            <person name="Wu L."/>
            <person name="Ma J."/>
        </authorList>
    </citation>
    <scope>NUCLEOTIDE SEQUENCE [LARGE SCALE GENOMIC DNA]</scope>
    <source>
        <strain evidence="1 2">JCM 16014</strain>
    </source>
</reference>
<evidence type="ECO:0000313" key="1">
    <source>
        <dbReference type="EMBL" id="GAA2055862.1"/>
    </source>
</evidence>
<dbReference type="Proteomes" id="UP001500751">
    <property type="component" value="Unassembled WGS sequence"/>
</dbReference>
<evidence type="ECO:0000313" key="2">
    <source>
        <dbReference type="Proteomes" id="UP001500751"/>
    </source>
</evidence>
<sequence>MRYTSAWHASSALCVYSAASATARLLALPGPPKRKITPRAEIITTRLKLHARHYRAVKPGSGSDHAIHLLELIRDPACGPRLTATPASGWGGAIMNAHTVTAESRRGLLPAAAVVTAARAASDSVLESCRGLCCRCRCSS</sequence>